<organism evidence="1 2">
    <name type="scientific">Vitis vinifera</name>
    <name type="common">Grape</name>
    <dbReference type="NCBI Taxonomy" id="29760"/>
    <lineage>
        <taxon>Eukaryota</taxon>
        <taxon>Viridiplantae</taxon>
        <taxon>Streptophyta</taxon>
        <taxon>Embryophyta</taxon>
        <taxon>Tracheophyta</taxon>
        <taxon>Spermatophyta</taxon>
        <taxon>Magnoliopsida</taxon>
        <taxon>eudicotyledons</taxon>
        <taxon>Gunneridae</taxon>
        <taxon>Pentapetalae</taxon>
        <taxon>rosids</taxon>
        <taxon>Vitales</taxon>
        <taxon>Vitaceae</taxon>
        <taxon>Viteae</taxon>
        <taxon>Vitis</taxon>
    </lineage>
</organism>
<evidence type="ECO:0000313" key="2">
    <source>
        <dbReference type="Proteomes" id="UP000288805"/>
    </source>
</evidence>
<dbReference type="AlphaFoldDB" id="A0A438C2I0"/>
<protein>
    <submittedName>
        <fullName evidence="1">Uncharacterized protein</fullName>
    </submittedName>
</protein>
<proteinExistence type="predicted"/>
<reference evidence="1 2" key="1">
    <citation type="journal article" date="2018" name="PLoS Genet.">
        <title>Population sequencing reveals clonal diversity and ancestral inbreeding in the grapevine cultivar Chardonnay.</title>
        <authorList>
            <person name="Roach M.J."/>
            <person name="Johnson D.L."/>
            <person name="Bohlmann J."/>
            <person name="van Vuuren H.J."/>
            <person name="Jones S.J."/>
            <person name="Pretorius I.S."/>
            <person name="Schmidt S.A."/>
            <person name="Borneman A.R."/>
        </authorList>
    </citation>
    <scope>NUCLEOTIDE SEQUENCE [LARGE SCALE GENOMIC DNA]</scope>
    <source>
        <strain evidence="2">cv. Chardonnay</strain>
        <tissue evidence="1">Leaf</tissue>
    </source>
</reference>
<evidence type="ECO:0000313" key="1">
    <source>
        <dbReference type="EMBL" id="RVW17437.1"/>
    </source>
</evidence>
<gene>
    <name evidence="1" type="ORF">CK203_085487</name>
</gene>
<dbReference type="EMBL" id="QGNW01002577">
    <property type="protein sequence ID" value="RVW17437.1"/>
    <property type="molecule type" value="Genomic_DNA"/>
</dbReference>
<dbReference type="Proteomes" id="UP000288805">
    <property type="component" value="Unassembled WGS sequence"/>
</dbReference>
<sequence length="73" mass="8237">MAPISVSVDGNTIRMKENKLAAVRIIEAYVDIFKNELKLEKKVAGRTTICTKVTRLLPFSPCFTGKPLEQKWV</sequence>
<accession>A0A438C2I0</accession>
<name>A0A438C2I0_VITVI</name>
<comment type="caution">
    <text evidence="1">The sequence shown here is derived from an EMBL/GenBank/DDBJ whole genome shotgun (WGS) entry which is preliminary data.</text>
</comment>